<keyword evidence="2" id="KW-0472">Membrane</keyword>
<feature type="transmembrane region" description="Helical" evidence="2">
    <location>
        <begin position="37"/>
        <end position="59"/>
    </location>
</feature>
<reference evidence="3 4" key="1">
    <citation type="journal article" date="2019" name="Emerg. Microbes Infect.">
        <title>Comprehensive subspecies identification of 175 nontuberculous mycobacteria species based on 7547 genomic profiles.</title>
        <authorList>
            <person name="Matsumoto Y."/>
            <person name="Kinjo T."/>
            <person name="Motooka D."/>
            <person name="Nabeya D."/>
            <person name="Jung N."/>
            <person name="Uechi K."/>
            <person name="Horii T."/>
            <person name="Iida T."/>
            <person name="Fujita J."/>
            <person name="Nakamura S."/>
        </authorList>
    </citation>
    <scope>NUCLEOTIDE SEQUENCE [LARGE SCALE GENOMIC DNA]</scope>
    <source>
        <strain evidence="3 4">JCM 30725</strain>
    </source>
</reference>
<feature type="compositionally biased region" description="Low complexity" evidence="1">
    <location>
        <begin position="64"/>
        <end position="84"/>
    </location>
</feature>
<accession>A0A7I9YR49</accession>
<evidence type="ECO:0000313" key="3">
    <source>
        <dbReference type="EMBL" id="GFG91027.1"/>
    </source>
</evidence>
<keyword evidence="2" id="KW-1133">Transmembrane helix</keyword>
<gene>
    <name evidence="3" type="ORF">MBOU_30690</name>
</gene>
<keyword evidence="4" id="KW-1185">Reference proteome</keyword>
<dbReference type="Proteomes" id="UP000465360">
    <property type="component" value="Unassembled WGS sequence"/>
</dbReference>
<evidence type="ECO:0000313" key="4">
    <source>
        <dbReference type="Proteomes" id="UP000465360"/>
    </source>
</evidence>
<dbReference type="EMBL" id="BLKZ01000001">
    <property type="protein sequence ID" value="GFG91027.1"/>
    <property type="molecule type" value="Genomic_DNA"/>
</dbReference>
<name>A0A7I9YR49_MYCBU</name>
<protein>
    <submittedName>
        <fullName evidence="3">Uncharacterized protein</fullName>
    </submittedName>
</protein>
<proteinExistence type="predicted"/>
<sequence>MDASAPGGAQHLPTSTNAPGNAGPYFGGPPPPKNRPWFPLAVVAAILIAGALIAAAIFFKDSGQPATQPAPSSPAAPAAPTSGPRGAQTCAAWTIAKSDFRAIPKLPPGWDYQTPGIDAVIASRVAQVDKVLRAFEAQIAPAPVDVAAAAQLFVEKQQAEVTKLPAHTFDSADVYAIDGAYRALDRACGMG</sequence>
<dbReference type="AlphaFoldDB" id="A0A7I9YR49"/>
<evidence type="ECO:0000256" key="1">
    <source>
        <dbReference type="SAM" id="MobiDB-lite"/>
    </source>
</evidence>
<feature type="region of interest" description="Disordered" evidence="1">
    <location>
        <begin position="1"/>
        <end position="30"/>
    </location>
</feature>
<organism evidence="3 4">
    <name type="scientific">Mycobacterium bourgelatii</name>
    <dbReference type="NCBI Taxonomy" id="1273442"/>
    <lineage>
        <taxon>Bacteria</taxon>
        <taxon>Bacillati</taxon>
        <taxon>Actinomycetota</taxon>
        <taxon>Actinomycetes</taxon>
        <taxon>Mycobacteriales</taxon>
        <taxon>Mycobacteriaceae</taxon>
        <taxon>Mycobacterium</taxon>
    </lineage>
</organism>
<evidence type="ECO:0000256" key="2">
    <source>
        <dbReference type="SAM" id="Phobius"/>
    </source>
</evidence>
<comment type="caution">
    <text evidence="3">The sequence shown here is derived from an EMBL/GenBank/DDBJ whole genome shotgun (WGS) entry which is preliminary data.</text>
</comment>
<feature type="region of interest" description="Disordered" evidence="1">
    <location>
        <begin position="64"/>
        <end position="87"/>
    </location>
</feature>
<dbReference type="RefSeq" id="WP_163713596.1">
    <property type="nucleotide sequence ID" value="NZ_BLKZ01000001.1"/>
</dbReference>
<keyword evidence="2" id="KW-0812">Transmembrane</keyword>